<dbReference type="AlphaFoldDB" id="A0A235BSW8"/>
<sequence length="81" mass="9107">MNQNFAVFAIIILKMSHGFYYLCNPCNLWLITSGVYYNIESEQGQEKKRKEDAPACPYGSVGTGRQGLTQINTDISVEKVN</sequence>
<evidence type="ECO:0000313" key="2">
    <source>
        <dbReference type="Proteomes" id="UP000215215"/>
    </source>
</evidence>
<organism evidence="1 2">
    <name type="scientific">candidate division WOR-3 bacterium JGI_Cruoil_03_44_89</name>
    <dbReference type="NCBI Taxonomy" id="1973748"/>
    <lineage>
        <taxon>Bacteria</taxon>
        <taxon>Bacteria division WOR-3</taxon>
    </lineage>
</organism>
<accession>A0A235BSW8</accession>
<reference evidence="1 2" key="1">
    <citation type="submission" date="2017-07" db="EMBL/GenBank/DDBJ databases">
        <title>Recovery of genomes from metagenomes via a dereplication, aggregation, and scoring strategy.</title>
        <authorList>
            <person name="Sieber C.M."/>
            <person name="Probst A.J."/>
            <person name="Sharrar A."/>
            <person name="Thomas B.C."/>
            <person name="Hess M."/>
            <person name="Tringe S.G."/>
            <person name="Banfield J.F."/>
        </authorList>
    </citation>
    <scope>NUCLEOTIDE SEQUENCE [LARGE SCALE GENOMIC DNA]</scope>
    <source>
        <strain evidence="1">JGI_Cruoil_03_44_89</strain>
    </source>
</reference>
<dbReference type="Proteomes" id="UP000215215">
    <property type="component" value="Unassembled WGS sequence"/>
</dbReference>
<gene>
    <name evidence="1" type="ORF">CH333_06005</name>
</gene>
<protein>
    <submittedName>
        <fullName evidence="1">Uncharacterized protein</fullName>
    </submittedName>
</protein>
<dbReference type="EMBL" id="NOZQ01000129">
    <property type="protein sequence ID" value="OYD15334.1"/>
    <property type="molecule type" value="Genomic_DNA"/>
</dbReference>
<name>A0A235BSW8_UNCW3</name>
<comment type="caution">
    <text evidence="1">The sequence shown here is derived from an EMBL/GenBank/DDBJ whole genome shotgun (WGS) entry which is preliminary data.</text>
</comment>
<evidence type="ECO:0000313" key="1">
    <source>
        <dbReference type="EMBL" id="OYD15334.1"/>
    </source>
</evidence>
<proteinExistence type="predicted"/>